<dbReference type="EnsemblProtists" id="PYU1_T014612">
    <property type="protein sequence ID" value="PYU1_T014612"/>
    <property type="gene ID" value="PYU1_G014581"/>
</dbReference>
<sequence>MHFGLVPIFIRNSLHLVEEFALVAECCRENGLADNGKHFGLLLRIHLCENVELWVADRLEGERNVLRLHGCTRWELLGDLMVRLDQKVVREPRVLNVVHHRGQQRTDLVVRRDFLPKTCTGEHHK</sequence>
<name>K3XBL3_GLOUD</name>
<keyword evidence="2" id="KW-1185">Reference proteome</keyword>
<dbReference type="AlphaFoldDB" id="K3XBL3"/>
<reference evidence="2" key="2">
    <citation type="submission" date="2010-04" db="EMBL/GenBank/DDBJ databases">
        <authorList>
            <person name="Buell R."/>
            <person name="Hamilton J."/>
            <person name="Hostetler J."/>
        </authorList>
    </citation>
    <scope>NUCLEOTIDE SEQUENCE [LARGE SCALE GENOMIC DNA]</scope>
    <source>
        <strain evidence="2">DAOM:BR144</strain>
    </source>
</reference>
<evidence type="ECO:0000313" key="1">
    <source>
        <dbReference type="EnsemblProtists" id="PYU1_T014612"/>
    </source>
</evidence>
<dbReference type="VEuPathDB" id="FungiDB:PYU1_G014581"/>
<dbReference type="Proteomes" id="UP000019132">
    <property type="component" value="Unassembled WGS sequence"/>
</dbReference>
<protein>
    <submittedName>
        <fullName evidence="1">Uncharacterized protein</fullName>
    </submittedName>
</protein>
<reference evidence="2" key="1">
    <citation type="journal article" date="2010" name="Genome Biol.">
        <title>Genome sequence of the necrotrophic plant pathogen Pythium ultimum reveals original pathogenicity mechanisms and effector repertoire.</title>
        <authorList>
            <person name="Levesque C.A."/>
            <person name="Brouwer H."/>
            <person name="Cano L."/>
            <person name="Hamilton J.P."/>
            <person name="Holt C."/>
            <person name="Huitema E."/>
            <person name="Raffaele S."/>
            <person name="Robideau G.P."/>
            <person name="Thines M."/>
            <person name="Win J."/>
            <person name="Zerillo M.M."/>
            <person name="Beakes G.W."/>
            <person name="Boore J.L."/>
            <person name="Busam D."/>
            <person name="Dumas B."/>
            <person name="Ferriera S."/>
            <person name="Fuerstenberg S.I."/>
            <person name="Gachon C.M."/>
            <person name="Gaulin E."/>
            <person name="Govers F."/>
            <person name="Grenville-Briggs L."/>
            <person name="Horner N."/>
            <person name="Hostetler J."/>
            <person name="Jiang R.H."/>
            <person name="Johnson J."/>
            <person name="Krajaejun T."/>
            <person name="Lin H."/>
            <person name="Meijer H.J."/>
            <person name="Moore B."/>
            <person name="Morris P."/>
            <person name="Phuntmart V."/>
            <person name="Puiu D."/>
            <person name="Shetty J."/>
            <person name="Stajich J.E."/>
            <person name="Tripathy S."/>
            <person name="Wawra S."/>
            <person name="van West P."/>
            <person name="Whitty B.R."/>
            <person name="Coutinho P.M."/>
            <person name="Henrissat B."/>
            <person name="Martin F."/>
            <person name="Thomas P.D."/>
            <person name="Tyler B.M."/>
            <person name="De Vries R.P."/>
            <person name="Kamoun S."/>
            <person name="Yandell M."/>
            <person name="Tisserat N."/>
            <person name="Buell C.R."/>
        </authorList>
    </citation>
    <scope>NUCLEOTIDE SEQUENCE</scope>
    <source>
        <strain evidence="2">DAOM:BR144</strain>
    </source>
</reference>
<reference evidence="1" key="3">
    <citation type="submission" date="2015-02" db="UniProtKB">
        <authorList>
            <consortium name="EnsemblProtists"/>
        </authorList>
    </citation>
    <scope>IDENTIFICATION</scope>
    <source>
        <strain evidence="1">DAOM BR144</strain>
    </source>
</reference>
<proteinExistence type="predicted"/>
<dbReference type="InParanoid" id="K3XBL3"/>
<evidence type="ECO:0000313" key="2">
    <source>
        <dbReference type="Proteomes" id="UP000019132"/>
    </source>
</evidence>
<dbReference type="EMBL" id="GL376618">
    <property type="status" value="NOT_ANNOTATED_CDS"/>
    <property type="molecule type" value="Genomic_DNA"/>
</dbReference>
<organism evidence="1 2">
    <name type="scientific">Globisporangium ultimum (strain ATCC 200006 / CBS 805.95 / DAOM BR144)</name>
    <name type="common">Pythium ultimum</name>
    <dbReference type="NCBI Taxonomy" id="431595"/>
    <lineage>
        <taxon>Eukaryota</taxon>
        <taxon>Sar</taxon>
        <taxon>Stramenopiles</taxon>
        <taxon>Oomycota</taxon>
        <taxon>Peronosporomycetes</taxon>
        <taxon>Pythiales</taxon>
        <taxon>Pythiaceae</taxon>
        <taxon>Globisporangium</taxon>
    </lineage>
</organism>
<accession>K3XBL3</accession>
<dbReference type="HOGENOM" id="CLU_1997149_0_0_1"/>